<evidence type="ECO:0000313" key="3">
    <source>
        <dbReference type="Proteomes" id="UP001589683"/>
    </source>
</evidence>
<dbReference type="Gene3D" id="1.25.40.10">
    <property type="entry name" value="Tetratricopeptide repeat domain"/>
    <property type="match status" value="1"/>
</dbReference>
<comment type="caution">
    <text evidence="2">The sequence shown here is derived from an EMBL/GenBank/DDBJ whole genome shotgun (WGS) entry which is preliminary data.</text>
</comment>
<dbReference type="InterPro" id="IPR019734">
    <property type="entry name" value="TPR_rpt"/>
</dbReference>
<gene>
    <name evidence="2" type="ORF">ACFFUT_16575</name>
</gene>
<organism evidence="2 3">
    <name type="scientific">Pseudohalocynthiibacter aestuariivivens</name>
    <dbReference type="NCBI Taxonomy" id="1591409"/>
    <lineage>
        <taxon>Bacteria</taxon>
        <taxon>Pseudomonadati</taxon>
        <taxon>Pseudomonadota</taxon>
        <taxon>Alphaproteobacteria</taxon>
        <taxon>Rhodobacterales</taxon>
        <taxon>Paracoccaceae</taxon>
        <taxon>Pseudohalocynthiibacter</taxon>
    </lineage>
</organism>
<dbReference type="Proteomes" id="UP001589683">
    <property type="component" value="Unassembled WGS sequence"/>
</dbReference>
<dbReference type="InterPro" id="IPR011990">
    <property type="entry name" value="TPR-like_helical_dom_sf"/>
</dbReference>
<evidence type="ECO:0000256" key="1">
    <source>
        <dbReference type="PROSITE-ProRule" id="PRU00339"/>
    </source>
</evidence>
<dbReference type="EMBL" id="JBHMEA010000049">
    <property type="protein sequence ID" value="MFB9233409.1"/>
    <property type="molecule type" value="Genomic_DNA"/>
</dbReference>
<keyword evidence="3" id="KW-1185">Reference proteome</keyword>
<name>A0ABV5JJ42_9RHOB</name>
<protein>
    <recommendedName>
        <fullName evidence="4">Tetratricopeptide repeat protein</fullName>
    </recommendedName>
</protein>
<sequence length="104" mass="11737">MTGSSSKFLFLALAIIFLIFAGLLFYTQRDQTTAEYNICRSAKQNPEAAIPACSELLSTSDLSDTNRARLYHFRGRASFSLEDWPNAAKDFERSTELVPDDDLY</sequence>
<feature type="repeat" description="TPR" evidence="1">
    <location>
        <begin position="68"/>
        <end position="101"/>
    </location>
</feature>
<evidence type="ECO:0008006" key="4">
    <source>
        <dbReference type="Google" id="ProtNLM"/>
    </source>
</evidence>
<proteinExistence type="predicted"/>
<reference evidence="2 3" key="1">
    <citation type="submission" date="2024-09" db="EMBL/GenBank/DDBJ databases">
        <authorList>
            <person name="Sun Q."/>
            <person name="Mori K."/>
        </authorList>
    </citation>
    <scope>NUCLEOTIDE SEQUENCE [LARGE SCALE GENOMIC DNA]</scope>
    <source>
        <strain evidence="2 3">CECT 8726</strain>
    </source>
</reference>
<dbReference type="SUPFAM" id="SSF48452">
    <property type="entry name" value="TPR-like"/>
    <property type="match status" value="1"/>
</dbReference>
<evidence type="ECO:0000313" key="2">
    <source>
        <dbReference type="EMBL" id="MFB9233409.1"/>
    </source>
</evidence>
<accession>A0ABV5JJ42</accession>
<dbReference type="PROSITE" id="PS50005">
    <property type="entry name" value="TPR"/>
    <property type="match status" value="1"/>
</dbReference>
<dbReference type="RefSeq" id="WP_213888328.1">
    <property type="nucleotide sequence ID" value="NZ_JAGFNU010000003.1"/>
</dbReference>
<keyword evidence="1" id="KW-0802">TPR repeat</keyword>